<protein>
    <submittedName>
        <fullName evidence="3">Hook-length control protein FliK</fullName>
    </submittedName>
</protein>
<keyword evidence="4" id="KW-1185">Reference proteome</keyword>
<evidence type="ECO:0000259" key="2">
    <source>
        <dbReference type="Pfam" id="PF02120"/>
    </source>
</evidence>
<gene>
    <name evidence="3" type="ORF">SAMN04487772_1229</name>
</gene>
<name>A0A1I0EKK2_9FIRM</name>
<feature type="region of interest" description="Disordered" evidence="1">
    <location>
        <begin position="1"/>
        <end position="25"/>
    </location>
</feature>
<feature type="compositionally biased region" description="Polar residues" evidence="1">
    <location>
        <begin position="11"/>
        <end position="23"/>
    </location>
</feature>
<dbReference type="RefSeq" id="WP_092478529.1">
    <property type="nucleotide sequence ID" value="NZ_FOHN01000022.1"/>
</dbReference>
<dbReference type="Gene3D" id="3.30.750.140">
    <property type="match status" value="1"/>
</dbReference>
<proteinExistence type="predicted"/>
<evidence type="ECO:0000256" key="1">
    <source>
        <dbReference type="SAM" id="MobiDB-lite"/>
    </source>
</evidence>
<feature type="domain" description="Flagellar hook-length control protein-like C-terminal" evidence="2">
    <location>
        <begin position="528"/>
        <end position="591"/>
    </location>
</feature>
<dbReference type="Pfam" id="PF02120">
    <property type="entry name" value="Flg_hook"/>
    <property type="match status" value="1"/>
</dbReference>
<dbReference type="OrthoDB" id="1938931at2"/>
<dbReference type="AlphaFoldDB" id="A0A1I0EKK2"/>
<sequence length="625" mass="70145">MDLSSRKIGTPINQRNTTSQGNRTIGKMQHFGDRVAMRHLAEGQFIKGEVTDLRNSQVSILLEDNTQVVGRLDNVNWLSIGDVGTFKVQSIENGSIKLQAIPLSDSEIENNTMFKALEEAGLPHNSRNQTIVLSLIRNQLPITKPSIQNILRQSYELKEASISTIVLLNKYHIPATHENASQFENYLCGNHALSNELTQCLDNLPSLFREMALFADSSMQSCTKEFLSLIHSSEAFATEQAGESFYEFTSGKVKNEILSILTDFGLSSEDAEAMTQTPVAISALVDAIDASYNNALSIDARNQKEAMSSLSPEESANPLAVQEALSEIPKTIDAFDHPEFQKIQSAFQDYLQSNQVIGGFFDEETCKKLAQFLEQNPNAHTLSEHVKTGSATLNQLMEGIEQTVPFAKTESLQELFVSDAFTFLVSHSLKKQWALSPDDIRNKDRIGHFYQKVLNQAKGIQKIMESISPEFSESISGESLSSVKNNIQFMQLLNNIFPYVQLPFQMNGQTGNGELYVYTKKEDLKKNPHQITVLLHLSLEHLGKLDVHITKNGLILENKFYIENDQSKRLLKKNIQLLTDHLQELGYSVTNDFNSKEAKTDLLQSFISQKEPAHAIKRYTFDIRA</sequence>
<accession>A0A1I0EKK2</accession>
<dbReference type="EMBL" id="FOHN01000022">
    <property type="protein sequence ID" value="SET45205.1"/>
    <property type="molecule type" value="Genomic_DNA"/>
</dbReference>
<organism evidence="3 4">
    <name type="scientific">[Clostridium] polysaccharolyticum</name>
    <dbReference type="NCBI Taxonomy" id="29364"/>
    <lineage>
        <taxon>Bacteria</taxon>
        <taxon>Bacillati</taxon>
        <taxon>Bacillota</taxon>
        <taxon>Clostridia</taxon>
        <taxon>Lachnospirales</taxon>
        <taxon>Lachnospiraceae</taxon>
    </lineage>
</organism>
<reference evidence="3 4" key="1">
    <citation type="submission" date="2016-10" db="EMBL/GenBank/DDBJ databases">
        <authorList>
            <person name="de Groot N.N."/>
        </authorList>
    </citation>
    <scope>NUCLEOTIDE SEQUENCE [LARGE SCALE GENOMIC DNA]</scope>
    <source>
        <strain evidence="3 4">DSM 1801</strain>
    </source>
</reference>
<evidence type="ECO:0000313" key="3">
    <source>
        <dbReference type="EMBL" id="SET45205.1"/>
    </source>
</evidence>
<dbReference type="Proteomes" id="UP000199800">
    <property type="component" value="Unassembled WGS sequence"/>
</dbReference>
<dbReference type="InterPro" id="IPR021136">
    <property type="entry name" value="Flagellar_hook_control-like_C"/>
</dbReference>
<evidence type="ECO:0000313" key="4">
    <source>
        <dbReference type="Proteomes" id="UP000199800"/>
    </source>
</evidence>
<dbReference type="InterPro" id="IPR038610">
    <property type="entry name" value="FliK-like_C_sf"/>
</dbReference>